<keyword evidence="6 10" id="KW-1133">Transmembrane helix</keyword>
<comment type="caution">
    <text evidence="10">Lacks conserved residue(s) required for the propagation of feature annotation.</text>
</comment>
<gene>
    <name evidence="11" type="primary">cbiN_3</name>
    <name evidence="10" type="synonym">cbiN</name>
    <name evidence="11" type="ORF">CLMAG_37470</name>
</gene>
<dbReference type="GO" id="GO:0009236">
    <property type="term" value="P:cobalamin biosynthetic process"/>
    <property type="evidence" value="ECO:0007669"/>
    <property type="project" value="UniProtKB-UniRule"/>
</dbReference>
<evidence type="ECO:0000256" key="9">
    <source>
        <dbReference type="ARBA" id="ARBA00023285"/>
    </source>
</evidence>
<evidence type="ECO:0000256" key="4">
    <source>
        <dbReference type="ARBA" id="ARBA00022573"/>
    </source>
</evidence>
<dbReference type="Pfam" id="PF02553">
    <property type="entry name" value="CbiN"/>
    <property type="match status" value="1"/>
</dbReference>
<comment type="similarity">
    <text evidence="10">Belongs to the CbiN family.</text>
</comment>
<dbReference type="UniPathway" id="UPA00148"/>
<evidence type="ECO:0000256" key="3">
    <source>
        <dbReference type="ARBA" id="ARBA00022475"/>
    </source>
</evidence>
<keyword evidence="9 10" id="KW-0170">Cobalt</keyword>
<dbReference type="PANTHER" id="PTHR38662:SF1">
    <property type="entry name" value="COBALT TRANSPORT PROTEIN CBIN"/>
    <property type="match status" value="1"/>
</dbReference>
<dbReference type="PANTHER" id="PTHR38662">
    <property type="entry name" value="COBALT TRANSPORT PROTEIN CBIN"/>
    <property type="match status" value="1"/>
</dbReference>
<protein>
    <recommendedName>
        <fullName evidence="10">Cobalt transport protein CbiN</fullName>
    </recommendedName>
    <alternativeName>
        <fullName evidence="10">Energy-coupling factor transporter probable substrate-capture protein CbiN</fullName>
        <shortName evidence="10">ECF transporter S component CbiN</shortName>
    </alternativeName>
</protein>
<comment type="caution">
    <text evidence="11">The sequence shown here is derived from an EMBL/GenBank/DDBJ whole genome shotgun (WGS) entry which is preliminary data.</text>
</comment>
<evidence type="ECO:0000256" key="10">
    <source>
        <dbReference type="HAMAP-Rule" id="MF_00330"/>
    </source>
</evidence>
<keyword evidence="5 10" id="KW-0812">Transmembrane</keyword>
<keyword evidence="12" id="KW-1185">Reference proteome</keyword>
<reference evidence="11 12" key="1">
    <citation type="submission" date="2016-04" db="EMBL/GenBank/DDBJ databases">
        <title>Genome sequence of Clostridium magnum DSM 2767.</title>
        <authorList>
            <person name="Poehlein A."/>
            <person name="Uhlig R."/>
            <person name="Fischer R."/>
            <person name="Bahl H."/>
            <person name="Daniel R."/>
        </authorList>
    </citation>
    <scope>NUCLEOTIDE SEQUENCE [LARGE SCALE GENOMIC DNA]</scope>
    <source>
        <strain evidence="11 12">DSM 2767</strain>
    </source>
</reference>
<dbReference type="InterPro" id="IPR003705">
    <property type="entry name" value="CbiN"/>
</dbReference>
<feature type="transmembrane region" description="Helical" evidence="10">
    <location>
        <begin position="66"/>
        <end position="84"/>
    </location>
</feature>
<dbReference type="Proteomes" id="UP000076603">
    <property type="component" value="Unassembled WGS sequence"/>
</dbReference>
<dbReference type="PATRIC" id="fig|1121326.3.peg.3791"/>
<dbReference type="OrthoDB" id="1551318at2"/>
<dbReference type="HAMAP" id="MF_00330">
    <property type="entry name" value="CbiN"/>
    <property type="match status" value="1"/>
</dbReference>
<evidence type="ECO:0000256" key="1">
    <source>
        <dbReference type="ARBA" id="ARBA00022426"/>
    </source>
</evidence>
<comment type="subcellular location">
    <subcellularLocation>
        <location evidence="10">Cell membrane</location>
        <topology evidence="10">Multi-pass membrane protein</topology>
    </subcellularLocation>
</comment>
<keyword evidence="4 10" id="KW-0169">Cobalamin biosynthesis</keyword>
<evidence type="ECO:0000256" key="2">
    <source>
        <dbReference type="ARBA" id="ARBA00022448"/>
    </source>
</evidence>
<keyword evidence="2 10" id="KW-0813">Transport</keyword>
<keyword evidence="8 10" id="KW-0472">Membrane</keyword>
<proteinExistence type="inferred from homology"/>
<keyword evidence="7 10" id="KW-0406">Ion transport</keyword>
<evidence type="ECO:0000313" key="12">
    <source>
        <dbReference type="Proteomes" id="UP000076603"/>
    </source>
</evidence>
<dbReference type="EMBL" id="LWAE01000004">
    <property type="protein sequence ID" value="KZL90836.1"/>
    <property type="molecule type" value="Genomic_DNA"/>
</dbReference>
<comment type="pathway">
    <text evidence="10">Cofactor biosynthesis; adenosylcobalamin biosynthesis.</text>
</comment>
<name>A0A161X9D8_9CLOT</name>
<evidence type="ECO:0000313" key="11">
    <source>
        <dbReference type="EMBL" id="KZL90836.1"/>
    </source>
</evidence>
<evidence type="ECO:0000256" key="5">
    <source>
        <dbReference type="ARBA" id="ARBA00022692"/>
    </source>
</evidence>
<dbReference type="STRING" id="1121326.CLMAG_37470"/>
<dbReference type="AlphaFoldDB" id="A0A161X9D8"/>
<dbReference type="GO" id="GO:0015087">
    <property type="term" value="F:cobalt ion transmembrane transporter activity"/>
    <property type="evidence" value="ECO:0007669"/>
    <property type="project" value="UniProtKB-UniRule"/>
</dbReference>
<accession>A0A161X9D8</accession>
<keyword evidence="3 10" id="KW-1003">Cell membrane</keyword>
<dbReference type="NCBIfam" id="NF002780">
    <property type="entry name" value="PRK02898.1"/>
    <property type="match status" value="1"/>
</dbReference>
<keyword evidence="1 10" id="KW-0171">Cobalt transport</keyword>
<organism evidence="11 12">
    <name type="scientific">Clostridium magnum DSM 2767</name>
    <dbReference type="NCBI Taxonomy" id="1121326"/>
    <lineage>
        <taxon>Bacteria</taxon>
        <taxon>Bacillati</taxon>
        <taxon>Bacillota</taxon>
        <taxon>Clostridia</taxon>
        <taxon>Eubacteriales</taxon>
        <taxon>Clostridiaceae</taxon>
        <taxon>Clostridium</taxon>
    </lineage>
</organism>
<evidence type="ECO:0000256" key="7">
    <source>
        <dbReference type="ARBA" id="ARBA00023065"/>
    </source>
</evidence>
<sequence length="99" mass="10853">MKKKNLILSVICVFLIVGSYCIGSIRGGEFGGADDQIQETVKEVNGNYKPWFNHVWEPPSGEIESLLFALQASIGAVFIGYYIGKKKNAKTNNGAVKNQ</sequence>
<dbReference type="GO" id="GO:0005886">
    <property type="term" value="C:plasma membrane"/>
    <property type="evidence" value="ECO:0007669"/>
    <property type="project" value="UniProtKB-SubCell"/>
</dbReference>
<evidence type="ECO:0000256" key="8">
    <source>
        <dbReference type="ARBA" id="ARBA00023136"/>
    </source>
</evidence>
<evidence type="ECO:0000256" key="6">
    <source>
        <dbReference type="ARBA" id="ARBA00022989"/>
    </source>
</evidence>
<comment type="function">
    <text evidence="10">Part of the energy-coupling factor (ECF) transporter complex CbiMNOQ involved in cobalt import.</text>
</comment>
<dbReference type="RefSeq" id="WP_066625680.1">
    <property type="nucleotide sequence ID" value="NZ_FQXL01000013.1"/>
</dbReference>
<comment type="subunit">
    <text evidence="10">Forms an energy-coupling factor (ECF) transporter complex composed of an ATP-binding protein (A component, CbiO), a transmembrane protein (T component, CbiQ) and 2 possible substrate-capture proteins (S components, CbiM and CbiN) of unknown stoichimetry.</text>
</comment>